<protein>
    <recommendedName>
        <fullName evidence="4">FMN-binding domain-containing protein</fullName>
    </recommendedName>
</protein>
<evidence type="ECO:0008006" key="4">
    <source>
        <dbReference type="Google" id="ProtNLM"/>
    </source>
</evidence>
<name>A0ABT2Y4N7_9MOLU</name>
<evidence type="ECO:0000256" key="1">
    <source>
        <dbReference type="SAM" id="SignalP"/>
    </source>
</evidence>
<dbReference type="PROSITE" id="PS51257">
    <property type="entry name" value="PROKAR_LIPOPROTEIN"/>
    <property type="match status" value="1"/>
</dbReference>
<reference evidence="2" key="1">
    <citation type="submission" date="2022-09" db="EMBL/GenBank/DDBJ databases">
        <title>Novel Mycoplasma species identified in domestic and wild animals.</title>
        <authorList>
            <person name="Volokhov D.V."/>
            <person name="Furtak V.A."/>
            <person name="Zagorodnyaya T.A."/>
        </authorList>
    </citation>
    <scope>NUCLEOTIDE SEQUENCE</scope>
    <source>
        <strain evidence="2">Oakley</strain>
    </source>
</reference>
<accession>A0ABT2Y4N7</accession>
<feature type="chain" id="PRO_5046192148" description="FMN-binding domain-containing protein" evidence="1">
    <location>
        <begin position="20"/>
        <end position="200"/>
    </location>
</feature>
<organism evidence="2 3">
    <name type="scientific">Paracholeplasma manati</name>
    <dbReference type="NCBI Taxonomy" id="591373"/>
    <lineage>
        <taxon>Bacteria</taxon>
        <taxon>Bacillati</taxon>
        <taxon>Mycoplasmatota</taxon>
        <taxon>Mollicutes</taxon>
        <taxon>Acholeplasmatales</taxon>
        <taxon>Acholeplasmataceae</taxon>
        <taxon>Paracholeplasma</taxon>
    </lineage>
</organism>
<gene>
    <name evidence="2" type="ORF">N7548_02535</name>
</gene>
<dbReference type="Proteomes" id="UP001177160">
    <property type="component" value="Unassembled WGS sequence"/>
</dbReference>
<keyword evidence="1" id="KW-0732">Signal</keyword>
<evidence type="ECO:0000313" key="2">
    <source>
        <dbReference type="EMBL" id="MCV2231695.1"/>
    </source>
</evidence>
<proteinExistence type="predicted"/>
<evidence type="ECO:0000313" key="3">
    <source>
        <dbReference type="Proteomes" id="UP001177160"/>
    </source>
</evidence>
<dbReference type="RefSeq" id="WP_263607837.1">
    <property type="nucleotide sequence ID" value="NZ_JAOVQM010000002.1"/>
</dbReference>
<sequence length="200" mass="22459">MKKLFVLLALLLASFTLMGCQEKAPEEASNILTFDHLNGHGTVVERKAYILFEYEMRDYVKYQIAYVACTCRAPEVNYWKVAYVEIKKSDSSLQMISFGEDGTGHYTAGFWGDSNPVPETEATLEAFETQFIPWLIGKTSSDLDGIEVFTNGTYAGGIKNTKPIAETDLIDTFTGASVSTNNMIRVMKVLLQYHENNYTK</sequence>
<keyword evidence="3" id="KW-1185">Reference proteome</keyword>
<comment type="caution">
    <text evidence="2">The sequence shown here is derived from an EMBL/GenBank/DDBJ whole genome shotgun (WGS) entry which is preliminary data.</text>
</comment>
<feature type="signal peptide" evidence="1">
    <location>
        <begin position="1"/>
        <end position="19"/>
    </location>
</feature>
<dbReference type="EMBL" id="JAOVQM010000002">
    <property type="protein sequence ID" value="MCV2231695.1"/>
    <property type="molecule type" value="Genomic_DNA"/>
</dbReference>